<name>A0AA88AWK0_FICCA</name>
<dbReference type="Proteomes" id="UP001187192">
    <property type="component" value="Unassembled WGS sequence"/>
</dbReference>
<dbReference type="AlphaFoldDB" id="A0AA88AWK0"/>
<proteinExistence type="predicted"/>
<organism evidence="2 3">
    <name type="scientific">Ficus carica</name>
    <name type="common">Common fig</name>
    <dbReference type="NCBI Taxonomy" id="3494"/>
    <lineage>
        <taxon>Eukaryota</taxon>
        <taxon>Viridiplantae</taxon>
        <taxon>Streptophyta</taxon>
        <taxon>Embryophyta</taxon>
        <taxon>Tracheophyta</taxon>
        <taxon>Spermatophyta</taxon>
        <taxon>Magnoliopsida</taxon>
        <taxon>eudicotyledons</taxon>
        <taxon>Gunneridae</taxon>
        <taxon>Pentapetalae</taxon>
        <taxon>rosids</taxon>
        <taxon>fabids</taxon>
        <taxon>Rosales</taxon>
        <taxon>Moraceae</taxon>
        <taxon>Ficeae</taxon>
        <taxon>Ficus</taxon>
    </lineage>
</organism>
<keyword evidence="3" id="KW-1185">Reference proteome</keyword>
<comment type="caution">
    <text evidence="2">The sequence shown here is derived from an EMBL/GenBank/DDBJ whole genome shotgun (WGS) entry which is preliminary data.</text>
</comment>
<protein>
    <submittedName>
        <fullName evidence="2">Uncharacterized protein</fullName>
    </submittedName>
</protein>
<gene>
    <name evidence="2" type="ORF">TIFTF001_025241</name>
</gene>
<accession>A0AA88AWK0</accession>
<dbReference type="EMBL" id="BTGU01000061">
    <property type="protein sequence ID" value="GMN56128.1"/>
    <property type="molecule type" value="Genomic_DNA"/>
</dbReference>
<evidence type="ECO:0000256" key="1">
    <source>
        <dbReference type="SAM" id="MobiDB-lite"/>
    </source>
</evidence>
<sequence length="155" mass="17058">MKTIILSKVNLGDGLSRPSGASQLPKCENGRGHGSFAGQMTEGRVSSWHDSYQIGVAAPITPWLRATVSNLPDEDFGSTGKSTWNETYSDPIQVPIGPVTRARAKKFKDALIGLIQATWSQAIVWRPIEGITRDNQPNKWVIQVQKIFSLLIYHG</sequence>
<feature type="region of interest" description="Disordered" evidence="1">
    <location>
        <begin position="16"/>
        <end position="39"/>
    </location>
</feature>
<evidence type="ECO:0000313" key="2">
    <source>
        <dbReference type="EMBL" id="GMN56128.1"/>
    </source>
</evidence>
<evidence type="ECO:0000313" key="3">
    <source>
        <dbReference type="Proteomes" id="UP001187192"/>
    </source>
</evidence>
<reference evidence="2" key="1">
    <citation type="submission" date="2023-07" db="EMBL/GenBank/DDBJ databases">
        <title>draft genome sequence of fig (Ficus carica).</title>
        <authorList>
            <person name="Takahashi T."/>
            <person name="Nishimura K."/>
        </authorList>
    </citation>
    <scope>NUCLEOTIDE SEQUENCE</scope>
</reference>